<dbReference type="Proteomes" id="UP000238479">
    <property type="component" value="Chromosome 5"/>
</dbReference>
<dbReference type="AlphaFoldDB" id="A0A2P6QJC2"/>
<keyword evidence="2 3" id="KW-0808">Transferase</keyword>
<gene>
    <name evidence="3" type="ORF">RchiOBHm_Chr5g0067091</name>
</gene>
<dbReference type="GO" id="GO:0080044">
    <property type="term" value="F:quercetin 7-O-glucosyltransferase activity"/>
    <property type="evidence" value="ECO:0007669"/>
    <property type="project" value="TreeGrafter"/>
</dbReference>
<keyword evidence="4" id="KW-1185">Reference proteome</keyword>
<evidence type="ECO:0000313" key="3">
    <source>
        <dbReference type="EMBL" id="PRQ34282.1"/>
    </source>
</evidence>
<name>A0A2P6QJC2_ROSCH</name>
<dbReference type="Gramene" id="PRQ34282">
    <property type="protein sequence ID" value="PRQ34282"/>
    <property type="gene ID" value="RchiOBHm_Chr5g0067091"/>
</dbReference>
<dbReference type="FunFam" id="3.40.50.2000:FF:000120">
    <property type="entry name" value="UDP-glycosyltransferase 76C1"/>
    <property type="match status" value="1"/>
</dbReference>
<dbReference type="InterPro" id="IPR002213">
    <property type="entry name" value="UDP_glucos_trans"/>
</dbReference>
<evidence type="ECO:0000313" key="4">
    <source>
        <dbReference type="Proteomes" id="UP000238479"/>
    </source>
</evidence>
<dbReference type="PANTHER" id="PTHR11926:SF1489">
    <property type="entry name" value="HEXOSYLTRANSFERASE-RELATED"/>
    <property type="match status" value="1"/>
</dbReference>
<proteinExistence type="inferred from homology"/>
<dbReference type="OrthoDB" id="5835829at2759"/>
<dbReference type="Gene3D" id="3.40.50.2000">
    <property type="entry name" value="Glycogen Phosphorylase B"/>
    <property type="match status" value="2"/>
</dbReference>
<accession>A0A2P6QJC2</accession>
<dbReference type="OMA" id="PSEWTES"/>
<evidence type="ECO:0000256" key="1">
    <source>
        <dbReference type="ARBA" id="ARBA00009995"/>
    </source>
</evidence>
<organism evidence="3 4">
    <name type="scientific">Rosa chinensis</name>
    <name type="common">China rose</name>
    <dbReference type="NCBI Taxonomy" id="74649"/>
    <lineage>
        <taxon>Eukaryota</taxon>
        <taxon>Viridiplantae</taxon>
        <taxon>Streptophyta</taxon>
        <taxon>Embryophyta</taxon>
        <taxon>Tracheophyta</taxon>
        <taxon>Spermatophyta</taxon>
        <taxon>Magnoliopsida</taxon>
        <taxon>eudicotyledons</taxon>
        <taxon>Gunneridae</taxon>
        <taxon>Pentapetalae</taxon>
        <taxon>rosids</taxon>
        <taxon>fabids</taxon>
        <taxon>Rosales</taxon>
        <taxon>Rosaceae</taxon>
        <taxon>Rosoideae</taxon>
        <taxon>Rosoideae incertae sedis</taxon>
        <taxon>Rosa</taxon>
    </lineage>
</organism>
<reference evidence="3 4" key="1">
    <citation type="journal article" date="2018" name="Nat. Genet.">
        <title>The Rosa genome provides new insights in the design of modern roses.</title>
        <authorList>
            <person name="Bendahmane M."/>
        </authorList>
    </citation>
    <scope>NUCLEOTIDE SEQUENCE [LARGE SCALE GENOMIC DNA]</scope>
    <source>
        <strain evidence="4">cv. Old Blush</strain>
    </source>
</reference>
<dbReference type="EC" id="2.4.1.-" evidence="3"/>
<dbReference type="Pfam" id="PF00201">
    <property type="entry name" value="UDPGT"/>
    <property type="match status" value="1"/>
</dbReference>
<protein>
    <submittedName>
        <fullName evidence="3">Putative hexosyltransferase</fullName>
        <ecNumber evidence="3">2.4.1.-</ecNumber>
    </submittedName>
</protein>
<dbReference type="CDD" id="cd03784">
    <property type="entry name" value="GT1_Gtf-like"/>
    <property type="match status" value="1"/>
</dbReference>
<sequence length="444" mass="50670">MEYRQERCRRVVLVPLPFQGHITPMLYLGTILHSKGFHITIAHTQFNFPNPLNYPHFDFLKLYDGICEQNISAHNFIAVISGFNTNCKGHLRDSLARIMEKVDQHNKIACIIYDEYMHFAEEVANYLRIPSIILSTSSAAKTLSYLAYPRLQNDGYIPCQDSMMLELVPGLEPLRFKDLTITYFRNWDDLLQHIAKALDRRSSSAMIWNSMDCLEQSTLKKIQQEYQLPLFPIGPLNKTVPAISISLLKEDQSCIPWLDKQSHNSVIYISLGSCASMDNKDLVEMAWGLSNSEQPFLWVVRMDSTELPEGFQEAVGDRGCIVKWAPQKQVLVHTAVGGFWSHCGWNSTIESISEGVPLICQPYYGDQRVNARYLTQVWGVGLEWESDMNRGEIEGAIRRLMVGKEGELIRQRAKDLKEKIESSMKQGGSSYNSMNDLVDLILSF</sequence>
<comment type="similarity">
    <text evidence="1">Belongs to the UDP-glycosyltransferase family.</text>
</comment>
<comment type="caution">
    <text evidence="3">The sequence shown here is derived from an EMBL/GenBank/DDBJ whole genome shotgun (WGS) entry which is preliminary data.</text>
</comment>
<dbReference type="PANTHER" id="PTHR11926">
    <property type="entry name" value="GLUCOSYL/GLUCURONOSYL TRANSFERASES"/>
    <property type="match status" value="1"/>
</dbReference>
<keyword evidence="3" id="KW-0328">Glycosyltransferase</keyword>
<evidence type="ECO:0000256" key="2">
    <source>
        <dbReference type="ARBA" id="ARBA00022679"/>
    </source>
</evidence>
<dbReference type="EMBL" id="PDCK01000043">
    <property type="protein sequence ID" value="PRQ34282.1"/>
    <property type="molecule type" value="Genomic_DNA"/>
</dbReference>
<dbReference type="FunFam" id="3.40.50.2000:FF:000040">
    <property type="entry name" value="UDP-glycosyltransferase 76C1"/>
    <property type="match status" value="1"/>
</dbReference>
<dbReference type="GO" id="GO:0080043">
    <property type="term" value="F:quercetin 3-O-glucosyltransferase activity"/>
    <property type="evidence" value="ECO:0007669"/>
    <property type="project" value="TreeGrafter"/>
</dbReference>
<dbReference type="SUPFAM" id="SSF53756">
    <property type="entry name" value="UDP-Glycosyltransferase/glycogen phosphorylase"/>
    <property type="match status" value="1"/>
</dbReference>